<dbReference type="AlphaFoldDB" id="A0A5D0R649"/>
<gene>
    <name evidence="3" type="ORF">ES674_12315</name>
</gene>
<protein>
    <submittedName>
        <fullName evidence="3">DUF4834 family protein</fullName>
    </submittedName>
</protein>
<dbReference type="Proteomes" id="UP000323720">
    <property type="component" value="Unassembled WGS sequence"/>
</dbReference>
<evidence type="ECO:0000256" key="1">
    <source>
        <dbReference type="SAM" id="MobiDB-lite"/>
    </source>
</evidence>
<evidence type="ECO:0000313" key="4">
    <source>
        <dbReference type="Proteomes" id="UP000323720"/>
    </source>
</evidence>
<feature type="compositionally biased region" description="Low complexity" evidence="1">
    <location>
        <begin position="54"/>
        <end position="64"/>
    </location>
</feature>
<dbReference type="EMBL" id="VSKK01000003">
    <property type="protein sequence ID" value="TYB76366.1"/>
    <property type="molecule type" value="Genomic_DNA"/>
</dbReference>
<feature type="region of interest" description="Disordered" evidence="1">
    <location>
        <begin position="54"/>
        <end position="97"/>
    </location>
</feature>
<organism evidence="3 4">
    <name type="scientific">Bizionia myxarmorum</name>
    <dbReference type="NCBI Taxonomy" id="291186"/>
    <lineage>
        <taxon>Bacteria</taxon>
        <taxon>Pseudomonadati</taxon>
        <taxon>Bacteroidota</taxon>
        <taxon>Flavobacteriia</taxon>
        <taxon>Flavobacteriales</taxon>
        <taxon>Flavobacteriaceae</taxon>
        <taxon>Bizionia</taxon>
    </lineage>
</organism>
<evidence type="ECO:0000313" key="3">
    <source>
        <dbReference type="EMBL" id="TYB76366.1"/>
    </source>
</evidence>
<proteinExistence type="predicted"/>
<keyword evidence="4" id="KW-1185">Reference proteome</keyword>
<keyword evidence="2" id="KW-0812">Transmembrane</keyword>
<evidence type="ECO:0000256" key="2">
    <source>
        <dbReference type="SAM" id="Phobius"/>
    </source>
</evidence>
<sequence>MLQHASFYGVFRTILIILLVWYGIKILSRLFAPALMRYVAKKAEAKFGAQFGQQFNQRQPQQQQSTKNEGETVIDKVPQSNTSNKNVGEYVDYEEID</sequence>
<reference evidence="3 4" key="1">
    <citation type="submission" date="2019-08" db="EMBL/GenBank/DDBJ databases">
        <title>Genomes of Antarctic Bizionia species.</title>
        <authorList>
            <person name="Bowman J.P."/>
        </authorList>
    </citation>
    <scope>NUCLEOTIDE SEQUENCE [LARGE SCALE GENOMIC DNA]</scope>
    <source>
        <strain evidence="3 4">ADA-4</strain>
    </source>
</reference>
<keyword evidence="2" id="KW-0472">Membrane</keyword>
<keyword evidence="2" id="KW-1133">Transmembrane helix</keyword>
<feature type="transmembrane region" description="Helical" evidence="2">
    <location>
        <begin position="6"/>
        <end position="27"/>
    </location>
</feature>
<dbReference type="InterPro" id="IPR032272">
    <property type="entry name" value="DUF4834"/>
</dbReference>
<dbReference type="OrthoDB" id="1123055at2"/>
<comment type="caution">
    <text evidence="3">The sequence shown here is derived from an EMBL/GenBank/DDBJ whole genome shotgun (WGS) entry which is preliminary data.</text>
</comment>
<accession>A0A5D0R649</accession>
<dbReference type="RefSeq" id="WP_148404402.1">
    <property type="nucleotide sequence ID" value="NZ_VSKK01000003.1"/>
</dbReference>
<dbReference type="Pfam" id="PF16118">
    <property type="entry name" value="DUF4834"/>
    <property type="match status" value="1"/>
</dbReference>
<name>A0A5D0R649_9FLAO</name>